<proteinExistence type="inferred from homology"/>
<dbReference type="GeneID" id="39590425"/>
<dbReference type="EMBL" id="RSCE01000003">
    <property type="protein sequence ID" value="RSH84362.1"/>
    <property type="molecule type" value="Genomic_DNA"/>
</dbReference>
<dbReference type="PANTHER" id="PTHR13070:SF0">
    <property type="entry name" value="TRNA-SPLICING ENDONUCLEASE SUBUNIT SEN34"/>
    <property type="match status" value="1"/>
</dbReference>
<dbReference type="Gene3D" id="3.40.1350.10">
    <property type="match status" value="1"/>
</dbReference>
<dbReference type="InterPro" id="IPR016690">
    <property type="entry name" value="TSEN34"/>
</dbReference>
<feature type="region of interest" description="Disordered" evidence="6">
    <location>
        <begin position="136"/>
        <end position="173"/>
    </location>
</feature>
<keyword evidence="2 4" id="KW-0819">tRNA processing</keyword>
<gene>
    <name evidence="9" type="primary">SEN34</name>
    <name evidence="9" type="ORF">EHS24_005882</name>
</gene>
<comment type="caution">
    <text evidence="9">The sequence shown here is derived from an EMBL/GenBank/DDBJ whole genome shotgun (WGS) entry which is preliminary data.</text>
</comment>
<keyword evidence="9" id="KW-0540">Nuclease</keyword>
<dbReference type="SUPFAM" id="SSF53032">
    <property type="entry name" value="tRNA-intron endonuclease catalytic domain-like"/>
    <property type="match status" value="1"/>
</dbReference>
<dbReference type="InterPro" id="IPR036167">
    <property type="entry name" value="tRNA_intron_Endo_cat-like_sf"/>
</dbReference>
<feature type="active site" evidence="5">
    <location>
        <position position="326"/>
    </location>
</feature>
<feature type="active site" evidence="5">
    <location>
        <position position="287"/>
    </location>
</feature>
<dbReference type="GO" id="GO:0000213">
    <property type="term" value="F:tRNA-intron lyase activity"/>
    <property type="evidence" value="ECO:0007669"/>
    <property type="project" value="UniProtKB-UniRule"/>
</dbReference>
<dbReference type="STRING" id="105984.A0A427XZW3"/>
<dbReference type="AlphaFoldDB" id="A0A427XZW3"/>
<evidence type="ECO:0000256" key="6">
    <source>
        <dbReference type="SAM" id="MobiDB-lite"/>
    </source>
</evidence>
<feature type="domain" description="tRNA intron endonuclease catalytic" evidence="7">
    <location>
        <begin position="263"/>
        <end position="337"/>
    </location>
</feature>
<feature type="region of interest" description="Disordered" evidence="6">
    <location>
        <begin position="191"/>
        <end position="211"/>
    </location>
</feature>
<feature type="compositionally biased region" description="Basic and acidic residues" evidence="6">
    <location>
        <begin position="145"/>
        <end position="157"/>
    </location>
</feature>
<dbReference type="InterPro" id="IPR006677">
    <property type="entry name" value="tRNA_intron_Endonuc_cat-like"/>
</dbReference>
<evidence type="ECO:0000259" key="7">
    <source>
        <dbReference type="Pfam" id="PF01974"/>
    </source>
</evidence>
<evidence type="ECO:0000256" key="1">
    <source>
        <dbReference type="ARBA" id="ARBA00008078"/>
    </source>
</evidence>
<dbReference type="CDD" id="cd22363">
    <property type="entry name" value="tRNA-intron_lyase_C"/>
    <property type="match status" value="1"/>
</dbReference>
<dbReference type="RefSeq" id="XP_028477810.1">
    <property type="nucleotide sequence ID" value="XM_028621358.1"/>
</dbReference>
<sequence>MSLLDKPGESSSGASSIPLYIVGGVATVWDAQTAATIHCAHDVSGLRAGTLPGVVQQNGFLGLPVTLMPEEATHLVRNGIAHLVPVPNTTLAPPSAQLVAERTAQRIARSRALAERVRLDEETRAAEGKAKYAARNAASAAKAATKREERTRKRAEAARAAAVANGGDEPAGQEAYDGVYAAVKAKEAADEAKAAGNKDDDDEPKERPVATADNTNLFTVVPALPVHPSLMPSTPTTITSAAFPFPHPPSHSLHVRDSAVADTFSALHARGLRMGLGPRFGGEWLVYPGDYLRYHAHYTSQVVVRDDPIRPAELVAWGRLGTGTKKAGLICCWDDGGRGDDEPVKGKGEVEFYSLEWANFG</sequence>
<keyword evidence="9" id="KW-0255">Endonuclease</keyword>
<dbReference type="PANTHER" id="PTHR13070">
    <property type="entry name" value="TRNA-SPLICING ENDONUCLEASE SUBUNIT SEN34-RELATED"/>
    <property type="match status" value="1"/>
</dbReference>
<evidence type="ECO:0000256" key="4">
    <source>
        <dbReference type="PIRNR" id="PIRNR017250"/>
    </source>
</evidence>
<dbReference type="Pfam" id="PF01974">
    <property type="entry name" value="tRNA_int_endo"/>
    <property type="match status" value="1"/>
</dbReference>
<keyword evidence="10" id="KW-1185">Reference proteome</keyword>
<dbReference type="Proteomes" id="UP000279236">
    <property type="component" value="Unassembled WGS sequence"/>
</dbReference>
<evidence type="ECO:0000259" key="8">
    <source>
        <dbReference type="Pfam" id="PF26577"/>
    </source>
</evidence>
<evidence type="ECO:0000313" key="10">
    <source>
        <dbReference type="Proteomes" id="UP000279236"/>
    </source>
</evidence>
<keyword evidence="9" id="KW-0378">Hydrolase</keyword>
<dbReference type="PIRSF" id="PIRSF017250">
    <property type="entry name" value="tRNA_splic_SEN34"/>
    <property type="match status" value="1"/>
</dbReference>
<accession>A0A427XZW3</accession>
<evidence type="ECO:0000256" key="3">
    <source>
        <dbReference type="ARBA" id="ARBA00023239"/>
    </source>
</evidence>
<feature type="compositionally biased region" description="Basic and acidic residues" evidence="6">
    <location>
        <begin position="191"/>
        <end position="208"/>
    </location>
</feature>
<evidence type="ECO:0000313" key="9">
    <source>
        <dbReference type="EMBL" id="RSH84362.1"/>
    </source>
</evidence>
<comment type="function">
    <text evidence="4">Constitutes one of the two catalytic subunit of the tRNA-splicing endonuclease complex, a complex responsible for identification and cleavage of the splice sites in pre-tRNA. It cleaves pre-tRNA at the 5'- and 3'-splice sites to release the intron. The products are an intron and two tRNA half-molecules bearing 2',3'-cyclic phosphate and 5'-OH termini. There are no conserved sequences at the splice sites, but the intron is invariably located at the same site in the gene, placing the splice sites an invariant distance from the constant structural features of the tRNA body.</text>
</comment>
<dbReference type="OrthoDB" id="48041at2759"/>
<dbReference type="GO" id="GO:0000214">
    <property type="term" value="C:tRNA-intron endonuclease complex"/>
    <property type="evidence" value="ECO:0007669"/>
    <property type="project" value="UniProtKB-UniRule"/>
</dbReference>
<dbReference type="EC" id="4.6.1.16" evidence="4"/>
<name>A0A427XZW3_9TREE</name>
<evidence type="ECO:0000256" key="2">
    <source>
        <dbReference type="ARBA" id="ARBA00022694"/>
    </source>
</evidence>
<dbReference type="Pfam" id="PF26577">
    <property type="entry name" value="TSEN34_N"/>
    <property type="match status" value="1"/>
</dbReference>
<feature type="domain" description="TSEN34 N-terminal" evidence="8">
    <location>
        <begin position="17"/>
        <end position="85"/>
    </location>
</feature>
<reference evidence="9 10" key="1">
    <citation type="submission" date="2018-11" db="EMBL/GenBank/DDBJ databases">
        <title>Genome sequence of Apiotrichum porosum DSM 27194.</title>
        <authorList>
            <person name="Aliyu H."/>
            <person name="Gorte O."/>
            <person name="Ochsenreither K."/>
        </authorList>
    </citation>
    <scope>NUCLEOTIDE SEQUENCE [LARGE SCALE GENOMIC DNA]</scope>
    <source>
        <strain evidence="9 10">DSM 27194</strain>
    </source>
</reference>
<protein>
    <recommendedName>
        <fullName evidence="4">tRNA-splicing endonuclease subunit Sen34</fullName>
        <ecNumber evidence="4">4.6.1.16</ecNumber>
    </recommendedName>
</protein>
<dbReference type="GO" id="GO:0000379">
    <property type="term" value="P:tRNA-type intron splice site recognition and cleavage"/>
    <property type="evidence" value="ECO:0007669"/>
    <property type="project" value="UniProtKB-UniRule"/>
</dbReference>
<feature type="active site" evidence="5">
    <location>
        <position position="295"/>
    </location>
</feature>
<organism evidence="9 10">
    <name type="scientific">Apiotrichum porosum</name>
    <dbReference type="NCBI Taxonomy" id="105984"/>
    <lineage>
        <taxon>Eukaryota</taxon>
        <taxon>Fungi</taxon>
        <taxon>Dikarya</taxon>
        <taxon>Basidiomycota</taxon>
        <taxon>Agaricomycotina</taxon>
        <taxon>Tremellomycetes</taxon>
        <taxon>Trichosporonales</taxon>
        <taxon>Trichosporonaceae</taxon>
        <taxon>Apiotrichum</taxon>
    </lineage>
</organism>
<dbReference type="InterPro" id="IPR059049">
    <property type="entry name" value="TSEN34_N"/>
</dbReference>
<keyword evidence="3 4" id="KW-0456">Lyase</keyword>
<dbReference type="InterPro" id="IPR011856">
    <property type="entry name" value="tRNA_endonuc-like_dom_sf"/>
</dbReference>
<comment type="similarity">
    <text evidence="1 4">Belongs to the tRNA-intron endonuclease family.</text>
</comment>
<dbReference type="GO" id="GO:0003676">
    <property type="term" value="F:nucleic acid binding"/>
    <property type="evidence" value="ECO:0007669"/>
    <property type="project" value="InterPro"/>
</dbReference>
<evidence type="ECO:0000256" key="5">
    <source>
        <dbReference type="PIRSR" id="PIRSR017250-50"/>
    </source>
</evidence>